<comment type="similarity">
    <text evidence="1">Belongs to the peptidase C48 family.</text>
</comment>
<dbReference type="PANTHER" id="PTHR46915">
    <property type="entry name" value="UBIQUITIN-LIKE PROTEASE 4-RELATED"/>
    <property type="match status" value="1"/>
</dbReference>
<feature type="region of interest" description="Disordered" evidence="5">
    <location>
        <begin position="1"/>
        <end position="61"/>
    </location>
</feature>
<dbReference type="Proteomes" id="UP001604277">
    <property type="component" value="Unassembled WGS sequence"/>
</dbReference>
<comment type="caution">
    <text evidence="7">The sequence shown here is derived from an EMBL/GenBank/DDBJ whole genome shotgun (WGS) entry which is preliminary data.</text>
</comment>
<dbReference type="Gene3D" id="3.30.310.130">
    <property type="entry name" value="Ubiquitin-related"/>
    <property type="match status" value="1"/>
</dbReference>
<evidence type="ECO:0000256" key="5">
    <source>
        <dbReference type="SAM" id="MobiDB-lite"/>
    </source>
</evidence>
<evidence type="ECO:0000313" key="8">
    <source>
        <dbReference type="Proteomes" id="UP001604277"/>
    </source>
</evidence>
<feature type="domain" description="Ubiquitin-like protease family profile" evidence="6">
    <location>
        <begin position="311"/>
        <end position="503"/>
    </location>
</feature>
<dbReference type="PROSITE" id="PS50600">
    <property type="entry name" value="ULP_PROTEASE"/>
    <property type="match status" value="1"/>
</dbReference>
<keyword evidence="8" id="KW-1185">Reference proteome</keyword>
<dbReference type="AlphaFoldDB" id="A0ABD1XCP7"/>
<evidence type="ECO:0000256" key="1">
    <source>
        <dbReference type="ARBA" id="ARBA00005234"/>
    </source>
</evidence>
<keyword evidence="4" id="KW-0788">Thiol protease</keyword>
<dbReference type="Gene3D" id="1.10.418.20">
    <property type="match status" value="1"/>
</dbReference>
<dbReference type="EMBL" id="JBFOLJ010000001">
    <property type="protein sequence ID" value="KAL2559751.1"/>
    <property type="molecule type" value="Genomic_DNA"/>
</dbReference>
<gene>
    <name evidence="7" type="ORF">Fot_04490</name>
</gene>
<dbReference type="GO" id="GO:0016926">
    <property type="term" value="P:protein desumoylation"/>
    <property type="evidence" value="ECO:0007669"/>
    <property type="project" value="UniProtKB-ARBA"/>
</dbReference>
<organism evidence="7 8">
    <name type="scientific">Forsythia ovata</name>
    <dbReference type="NCBI Taxonomy" id="205694"/>
    <lineage>
        <taxon>Eukaryota</taxon>
        <taxon>Viridiplantae</taxon>
        <taxon>Streptophyta</taxon>
        <taxon>Embryophyta</taxon>
        <taxon>Tracheophyta</taxon>
        <taxon>Spermatophyta</taxon>
        <taxon>Magnoliopsida</taxon>
        <taxon>eudicotyledons</taxon>
        <taxon>Gunneridae</taxon>
        <taxon>Pentapetalae</taxon>
        <taxon>asterids</taxon>
        <taxon>lamiids</taxon>
        <taxon>Lamiales</taxon>
        <taxon>Oleaceae</taxon>
        <taxon>Forsythieae</taxon>
        <taxon>Forsythia</taxon>
    </lineage>
</organism>
<evidence type="ECO:0000256" key="4">
    <source>
        <dbReference type="ARBA" id="ARBA00022807"/>
    </source>
</evidence>
<dbReference type="InterPro" id="IPR038765">
    <property type="entry name" value="Papain-like_cys_pep_sf"/>
</dbReference>
<sequence length="556" mass="63959">MEGGGERKRKPSLGPDGDDPLPTGNNDAEKEPQPVAEESAESLKPSAAVDGGGEEKSPLDPHFLLWSDQDLREAIARMKCTLKTMGKNLPDGGKKLRVNIMRHEAELHSRKNRRDDDRCRKLVQPINDGTCTGGPDFTRPRAPSSVPSLLSINSSRFCSKLDDNTGHWTTNAPGKDISTLYHCGSKNTRVVGKFSAPGIQKGGLSLRQTLFQSPNHLSVNVVEQSLSNGEQKRNLSSTPSPRHFEEDLSGQFTKIAARVQPSQNTRHGNTIVLGDEEEREVPKKTRQEDQVYECMKETKIYYPSRDDPESVEICYSDLECLAPDSYLSSAIMNFYIRYLQKRASSTDTERHDYHFFNTYFYNKMKHDVLRKNERETSFVKFRRWWKGVNIFEKAYIFLPIHENLHWSLVIFCIPDKEDESGPILLHLDSLKLHSSKQIFGNIRSFLIEEWKVLRQGESKSQFLIADKIWQKLSRRIDEKIIEVPQQKNDYDCGLFVLYFMERFLEDAPERLKKKDLAMFGRRWFKPEEASSLRRKIRNLLKEKFKNANEGKSVLNP</sequence>
<keyword evidence="3" id="KW-0378">Hydrolase</keyword>
<evidence type="ECO:0000259" key="6">
    <source>
        <dbReference type="PROSITE" id="PS50600"/>
    </source>
</evidence>
<accession>A0ABD1XCP7</accession>
<reference evidence="8" key="1">
    <citation type="submission" date="2024-07" db="EMBL/GenBank/DDBJ databases">
        <title>Two chromosome-level genome assemblies of Korean endemic species Abeliophyllum distichum and Forsythia ovata (Oleaceae).</title>
        <authorList>
            <person name="Jang H."/>
        </authorList>
    </citation>
    <scope>NUCLEOTIDE SEQUENCE [LARGE SCALE GENOMIC DNA]</scope>
</reference>
<name>A0ABD1XCP7_9LAMI</name>
<proteinExistence type="inferred from homology"/>
<dbReference type="SUPFAM" id="SSF54001">
    <property type="entry name" value="Cysteine proteinases"/>
    <property type="match status" value="1"/>
</dbReference>
<dbReference type="InterPro" id="IPR003653">
    <property type="entry name" value="Peptidase_C48_C"/>
</dbReference>
<keyword evidence="2 7" id="KW-0645">Protease</keyword>
<dbReference type="GO" id="GO:0006508">
    <property type="term" value="P:proteolysis"/>
    <property type="evidence" value="ECO:0007669"/>
    <property type="project" value="UniProtKB-KW"/>
</dbReference>
<evidence type="ECO:0000256" key="2">
    <source>
        <dbReference type="ARBA" id="ARBA00022670"/>
    </source>
</evidence>
<dbReference type="PANTHER" id="PTHR46915:SF2">
    <property type="entry name" value="UBIQUITIN-LIKE PROTEASE 4"/>
    <property type="match status" value="1"/>
</dbReference>
<evidence type="ECO:0000256" key="3">
    <source>
        <dbReference type="ARBA" id="ARBA00022801"/>
    </source>
</evidence>
<dbReference type="Pfam" id="PF02902">
    <property type="entry name" value="Peptidase_C48"/>
    <property type="match status" value="1"/>
</dbReference>
<evidence type="ECO:0000313" key="7">
    <source>
        <dbReference type="EMBL" id="KAL2559751.1"/>
    </source>
</evidence>
<dbReference type="GO" id="GO:0008234">
    <property type="term" value="F:cysteine-type peptidase activity"/>
    <property type="evidence" value="ECO:0007669"/>
    <property type="project" value="UniProtKB-KW"/>
</dbReference>
<protein>
    <submittedName>
        <fullName evidence="7">Ubiquitin-like-specific protease 1D</fullName>
    </submittedName>
</protein>